<reference evidence="4" key="1">
    <citation type="submission" date="2017-02" db="UniProtKB">
        <authorList>
            <consortium name="WormBaseParasite"/>
        </authorList>
    </citation>
    <scope>IDENTIFICATION</scope>
</reference>
<proteinExistence type="predicted"/>
<gene>
    <name evidence="2" type="ORF">ASIM_LOCUS14953</name>
</gene>
<feature type="compositionally biased region" description="Low complexity" evidence="1">
    <location>
        <begin position="197"/>
        <end position="211"/>
    </location>
</feature>
<evidence type="ECO:0000313" key="4">
    <source>
        <dbReference type="WBParaSite" id="ASIM_0001554601-mRNA-1"/>
    </source>
</evidence>
<name>A0A0M3K3K5_ANISI</name>
<sequence>MRDVPAGSELTEQEEEMDRQLQRALQMSLEQNLPDPCTVAGGSGLSGNTTKQLISRFEKSGEVERCSDPKVSLSAKESSCEATSSSCFSGTKIVGGCIKNPKGLVDTDESMDVKDEVGPDGAPKPADSEESAFRSADSSEEYSVICQSAGGRIMATLSELITASDDTPPSSQLGQAAIPHHHTGVSMQQPGGMLSASQQQQQQQQQQSSSSNLMRMQPDETATGSPNVDRMPQLKQLMLSADEDITRPSQTFPAPIRTAEECVDDLLSEGAPPDSALGQAVDNLFVSWNQLILDLSARPGFTVPTAEHIKEVAECTIRQVMLISGIMIDLTNYDQAIIRQQTLIGRAAGIMQRRLDDFANESSSEL</sequence>
<feature type="region of interest" description="Disordered" evidence="1">
    <location>
        <begin position="182"/>
        <end position="230"/>
    </location>
</feature>
<feature type="region of interest" description="Disordered" evidence="1">
    <location>
        <begin position="111"/>
        <end position="140"/>
    </location>
</feature>
<reference evidence="2 3" key="2">
    <citation type="submission" date="2018-11" db="EMBL/GenBank/DDBJ databases">
        <authorList>
            <consortium name="Pathogen Informatics"/>
        </authorList>
    </citation>
    <scope>NUCLEOTIDE SEQUENCE [LARGE SCALE GENOMIC DNA]</scope>
</reference>
<dbReference type="EMBL" id="UYRR01032019">
    <property type="protein sequence ID" value="VDK53778.1"/>
    <property type="molecule type" value="Genomic_DNA"/>
</dbReference>
<dbReference type="Proteomes" id="UP000267096">
    <property type="component" value="Unassembled WGS sequence"/>
</dbReference>
<evidence type="ECO:0000256" key="1">
    <source>
        <dbReference type="SAM" id="MobiDB-lite"/>
    </source>
</evidence>
<dbReference type="OrthoDB" id="5799706at2759"/>
<dbReference type="AlphaFoldDB" id="A0A0M3K3K5"/>
<keyword evidence="3" id="KW-1185">Reference proteome</keyword>
<evidence type="ECO:0000313" key="2">
    <source>
        <dbReference type="EMBL" id="VDK53778.1"/>
    </source>
</evidence>
<dbReference type="WBParaSite" id="ASIM_0001554601-mRNA-1">
    <property type="protein sequence ID" value="ASIM_0001554601-mRNA-1"/>
    <property type="gene ID" value="ASIM_0001554601"/>
</dbReference>
<feature type="region of interest" description="Disordered" evidence="1">
    <location>
        <begin position="1"/>
        <end position="21"/>
    </location>
</feature>
<protein>
    <submittedName>
        <fullName evidence="4">Focal_AT domain-containing protein</fullName>
    </submittedName>
</protein>
<accession>A0A0M3K3K5</accession>
<organism evidence="4">
    <name type="scientific">Anisakis simplex</name>
    <name type="common">Herring worm</name>
    <dbReference type="NCBI Taxonomy" id="6269"/>
    <lineage>
        <taxon>Eukaryota</taxon>
        <taxon>Metazoa</taxon>
        <taxon>Ecdysozoa</taxon>
        <taxon>Nematoda</taxon>
        <taxon>Chromadorea</taxon>
        <taxon>Rhabditida</taxon>
        <taxon>Spirurina</taxon>
        <taxon>Ascaridomorpha</taxon>
        <taxon>Ascaridoidea</taxon>
        <taxon>Anisakidae</taxon>
        <taxon>Anisakis</taxon>
        <taxon>Anisakis simplex complex</taxon>
    </lineage>
</organism>
<evidence type="ECO:0000313" key="3">
    <source>
        <dbReference type="Proteomes" id="UP000267096"/>
    </source>
</evidence>